<feature type="compositionally biased region" description="Basic and acidic residues" evidence="3">
    <location>
        <begin position="86"/>
        <end position="95"/>
    </location>
</feature>
<keyword evidence="2" id="KW-0539">Nucleus</keyword>
<comment type="subcellular location">
    <subcellularLocation>
        <location evidence="1">Nucleus</location>
    </subcellularLocation>
</comment>
<sequence length="324" mass="36198">MDDSILVVPTTTKGVLPDLIVDLNAKELKRKHSNNSLLLESLESTIDNHHHHHHQHQSTSSPPNEHQSKKLTTEKRKAQNRAAQRNFRERKEKQCKANEENLVIRTEENKKMRDLIECLEAENKFLRQHVNQTILDELAKIIPNSKNRVELSNIVIPIPPYDEFLSPDKPTQPNNHSNNNSNGTILSESEEHTRAATALSSLATGTPAIIDPVFDPQLAHLAGPSHQSNPSTIQAGTGDLIVPCSSASPSGSSPSTDSELVAITAAPPAAFSSSSADSNHHLHHHHHHHHQLTLLGHHHHHQFDHHHHQNLLHEKLFVDNLNHE</sequence>
<dbReference type="PROSITE" id="PS00036">
    <property type="entry name" value="BZIP_BASIC"/>
    <property type="match status" value="1"/>
</dbReference>
<evidence type="ECO:0000259" key="4">
    <source>
        <dbReference type="PROSITE" id="PS00036"/>
    </source>
</evidence>
<accession>A0A0L0VC67</accession>
<feature type="compositionally biased region" description="Polar residues" evidence="3">
    <location>
        <begin position="225"/>
        <end position="235"/>
    </location>
</feature>
<dbReference type="CDD" id="cd14688">
    <property type="entry name" value="bZIP_YAP"/>
    <property type="match status" value="1"/>
</dbReference>
<dbReference type="Gene3D" id="1.20.5.170">
    <property type="match status" value="1"/>
</dbReference>
<feature type="domain" description="BZIP" evidence="4">
    <location>
        <begin position="75"/>
        <end position="90"/>
    </location>
</feature>
<protein>
    <recommendedName>
        <fullName evidence="4">BZIP domain-containing protein</fullName>
    </recommendedName>
</protein>
<name>A0A0L0VC67_9BASI</name>
<dbReference type="AlphaFoldDB" id="A0A0L0VC67"/>
<feature type="compositionally biased region" description="Low complexity" evidence="3">
    <location>
        <begin position="243"/>
        <end position="258"/>
    </location>
</feature>
<evidence type="ECO:0000313" key="6">
    <source>
        <dbReference type="Proteomes" id="UP000054564"/>
    </source>
</evidence>
<dbReference type="PANTHER" id="PTHR40621">
    <property type="entry name" value="TRANSCRIPTION FACTOR KAPC-RELATED"/>
    <property type="match status" value="1"/>
</dbReference>
<dbReference type="EMBL" id="AJIL01000076">
    <property type="protein sequence ID" value="KNE96863.1"/>
    <property type="molecule type" value="Genomic_DNA"/>
</dbReference>
<feature type="region of interest" description="Disordered" evidence="3">
    <location>
        <begin position="220"/>
        <end position="307"/>
    </location>
</feature>
<feature type="region of interest" description="Disordered" evidence="3">
    <location>
        <begin position="165"/>
        <end position="193"/>
    </location>
</feature>
<feature type="compositionally biased region" description="Low complexity" evidence="3">
    <location>
        <begin position="265"/>
        <end position="277"/>
    </location>
</feature>
<evidence type="ECO:0000256" key="2">
    <source>
        <dbReference type="ARBA" id="ARBA00023242"/>
    </source>
</evidence>
<feature type="compositionally biased region" description="Basic and acidic residues" evidence="3">
    <location>
        <begin position="66"/>
        <end position="77"/>
    </location>
</feature>
<dbReference type="GO" id="GO:0000976">
    <property type="term" value="F:transcription cis-regulatory region binding"/>
    <property type="evidence" value="ECO:0007669"/>
    <property type="project" value="InterPro"/>
</dbReference>
<evidence type="ECO:0000256" key="3">
    <source>
        <dbReference type="SAM" id="MobiDB-lite"/>
    </source>
</evidence>
<reference evidence="6" key="1">
    <citation type="submission" date="2014-03" db="EMBL/GenBank/DDBJ databases">
        <title>The Genome Sequence of Puccinia striiformis f. sp. tritici PST-78.</title>
        <authorList>
            <consortium name="The Broad Institute Genome Sequencing Platform"/>
            <person name="Cuomo C."/>
            <person name="Hulbert S."/>
            <person name="Chen X."/>
            <person name="Walker B."/>
            <person name="Young S.K."/>
            <person name="Zeng Q."/>
            <person name="Gargeya S."/>
            <person name="Fitzgerald M."/>
            <person name="Haas B."/>
            <person name="Abouelleil A."/>
            <person name="Alvarado L."/>
            <person name="Arachchi H.M."/>
            <person name="Berlin A.M."/>
            <person name="Chapman S.B."/>
            <person name="Goldberg J."/>
            <person name="Griggs A."/>
            <person name="Gujja S."/>
            <person name="Hansen M."/>
            <person name="Howarth C."/>
            <person name="Imamovic A."/>
            <person name="Larimer J."/>
            <person name="McCowan C."/>
            <person name="Montmayeur A."/>
            <person name="Murphy C."/>
            <person name="Neiman D."/>
            <person name="Pearson M."/>
            <person name="Priest M."/>
            <person name="Roberts A."/>
            <person name="Saif S."/>
            <person name="Shea T."/>
            <person name="Sisk P."/>
            <person name="Sykes S."/>
            <person name="Wortman J."/>
            <person name="Nusbaum C."/>
            <person name="Birren B."/>
        </authorList>
    </citation>
    <scope>NUCLEOTIDE SEQUENCE [LARGE SCALE GENOMIC DNA]</scope>
    <source>
        <strain evidence="6">race PST-78</strain>
    </source>
</reference>
<dbReference type="Proteomes" id="UP000054564">
    <property type="component" value="Unassembled WGS sequence"/>
</dbReference>
<comment type="caution">
    <text evidence="5">The sequence shown here is derived from an EMBL/GenBank/DDBJ whole genome shotgun (WGS) entry which is preliminary data.</text>
</comment>
<dbReference type="InterPro" id="IPR050936">
    <property type="entry name" value="AP-1-like"/>
</dbReference>
<evidence type="ECO:0000313" key="5">
    <source>
        <dbReference type="EMBL" id="KNE96863.1"/>
    </source>
</evidence>
<dbReference type="STRING" id="1165861.A0A0L0VC67"/>
<proteinExistence type="predicted"/>
<dbReference type="PANTHER" id="PTHR40621:SF6">
    <property type="entry name" value="AP-1-LIKE TRANSCRIPTION FACTOR YAP1-RELATED"/>
    <property type="match status" value="1"/>
</dbReference>
<dbReference type="SUPFAM" id="SSF57959">
    <property type="entry name" value="Leucine zipper domain"/>
    <property type="match status" value="1"/>
</dbReference>
<dbReference type="OrthoDB" id="2507406at2759"/>
<dbReference type="InterPro" id="IPR046347">
    <property type="entry name" value="bZIP_sf"/>
</dbReference>
<gene>
    <name evidence="5" type="ORF">PSTG_09847</name>
</gene>
<feature type="region of interest" description="Disordered" evidence="3">
    <location>
        <begin position="48"/>
        <end position="95"/>
    </location>
</feature>
<keyword evidence="6" id="KW-1185">Reference proteome</keyword>
<dbReference type="InterPro" id="IPR004827">
    <property type="entry name" value="bZIP"/>
</dbReference>
<dbReference type="GO" id="GO:0090575">
    <property type="term" value="C:RNA polymerase II transcription regulator complex"/>
    <property type="evidence" value="ECO:0007669"/>
    <property type="project" value="TreeGrafter"/>
</dbReference>
<organism evidence="5 6">
    <name type="scientific">Puccinia striiformis f. sp. tritici PST-78</name>
    <dbReference type="NCBI Taxonomy" id="1165861"/>
    <lineage>
        <taxon>Eukaryota</taxon>
        <taxon>Fungi</taxon>
        <taxon>Dikarya</taxon>
        <taxon>Basidiomycota</taxon>
        <taxon>Pucciniomycotina</taxon>
        <taxon>Pucciniomycetes</taxon>
        <taxon>Pucciniales</taxon>
        <taxon>Pucciniaceae</taxon>
        <taxon>Puccinia</taxon>
    </lineage>
</organism>
<feature type="compositionally biased region" description="Basic residues" evidence="3">
    <location>
        <begin position="281"/>
        <end position="307"/>
    </location>
</feature>
<dbReference type="GO" id="GO:0001228">
    <property type="term" value="F:DNA-binding transcription activator activity, RNA polymerase II-specific"/>
    <property type="evidence" value="ECO:0007669"/>
    <property type="project" value="TreeGrafter"/>
</dbReference>
<evidence type="ECO:0000256" key="1">
    <source>
        <dbReference type="ARBA" id="ARBA00004123"/>
    </source>
</evidence>